<keyword evidence="3" id="KW-1185">Reference proteome</keyword>
<evidence type="ECO:0000256" key="1">
    <source>
        <dbReference type="SAM" id="MobiDB-lite"/>
    </source>
</evidence>
<dbReference type="Proteomes" id="UP000271162">
    <property type="component" value="Unassembled WGS sequence"/>
</dbReference>
<feature type="region of interest" description="Disordered" evidence="1">
    <location>
        <begin position="1"/>
        <end position="61"/>
    </location>
</feature>
<evidence type="ECO:0000313" key="2">
    <source>
        <dbReference type="EMBL" id="VDL68068.1"/>
    </source>
</evidence>
<reference evidence="2 3" key="2">
    <citation type="submission" date="2018-11" db="EMBL/GenBank/DDBJ databases">
        <authorList>
            <consortium name="Pathogen Informatics"/>
        </authorList>
    </citation>
    <scope>NUCLEOTIDE SEQUENCE [LARGE SCALE GENOMIC DNA]</scope>
</reference>
<feature type="compositionally biased region" description="Basic and acidic residues" evidence="1">
    <location>
        <begin position="332"/>
        <end position="367"/>
    </location>
</feature>
<proteinExistence type="predicted"/>
<evidence type="ECO:0000313" key="4">
    <source>
        <dbReference type="WBParaSite" id="NBR_0000447801-mRNA-1"/>
    </source>
</evidence>
<evidence type="ECO:0000313" key="3">
    <source>
        <dbReference type="Proteomes" id="UP000271162"/>
    </source>
</evidence>
<dbReference type="WBParaSite" id="NBR_0000447801-mRNA-1">
    <property type="protein sequence ID" value="NBR_0000447801-mRNA-1"/>
    <property type="gene ID" value="NBR_0000447801"/>
</dbReference>
<protein>
    <submittedName>
        <fullName evidence="4">Trichohyalin-like</fullName>
    </submittedName>
</protein>
<feature type="region of interest" description="Disordered" evidence="1">
    <location>
        <begin position="293"/>
        <end position="367"/>
    </location>
</feature>
<organism evidence="4">
    <name type="scientific">Nippostrongylus brasiliensis</name>
    <name type="common">Rat hookworm</name>
    <dbReference type="NCBI Taxonomy" id="27835"/>
    <lineage>
        <taxon>Eukaryota</taxon>
        <taxon>Metazoa</taxon>
        <taxon>Ecdysozoa</taxon>
        <taxon>Nematoda</taxon>
        <taxon>Chromadorea</taxon>
        <taxon>Rhabditida</taxon>
        <taxon>Rhabditina</taxon>
        <taxon>Rhabditomorpha</taxon>
        <taxon>Strongyloidea</taxon>
        <taxon>Heligmosomidae</taxon>
        <taxon>Nippostrongylus</taxon>
    </lineage>
</organism>
<sequence length="405" mass="47625">MPIEQGNDETSKVPQPLLKQEDTPAIQASRKRMNSEASKAPVPSKYIAQKPKRKREGYKGSDMDDYNEGNFWERVLNNQDCGWTMVQRMLEHLTAQWKLHVEEAASIATEYNSKTNENGELNEDVDQEEILAMIKTASKQRERMMSIANRFVAMSMISKEQARKAGIPKQQVEHGIKSAIDQTKVKEEKLNRLLNSMYGQMRKAITKSKVQVERALKENEDLKLQLQNSKDRRDETIQELHNHIEHWKQRMKEEEEYERKLKERHNELQQEHKAAIERFDVERDELRRKIRTLEREMSNMSKPGSSRQEDHPSSKCAGPKQERQSNSQPEAQRAESKQAVKTEPNQRTESKQAVKTEPDKRAEAIEDIKRRIRHLERDLERYENAKRVPPRILTERSEKMDYSLR</sequence>
<dbReference type="EMBL" id="UYSL01008463">
    <property type="protein sequence ID" value="VDL68068.1"/>
    <property type="molecule type" value="Genomic_DNA"/>
</dbReference>
<gene>
    <name evidence="2" type="ORF">NBR_LOCUS4479</name>
</gene>
<reference evidence="4" key="1">
    <citation type="submission" date="2017-02" db="UniProtKB">
        <authorList>
            <consortium name="WormBaseParasite"/>
        </authorList>
    </citation>
    <scope>IDENTIFICATION</scope>
</reference>
<name>A0A0N4XPM6_NIPBR</name>
<dbReference type="AlphaFoldDB" id="A0A0N4XPM6"/>
<accession>A0A0N4XPM6</accession>